<dbReference type="OrthoDB" id="552049at2759"/>
<dbReference type="Gene3D" id="1.10.287.110">
    <property type="entry name" value="DnaJ domain"/>
    <property type="match status" value="1"/>
</dbReference>
<dbReference type="HOGENOM" id="CLU_1827151_0_0_1"/>
<dbReference type="InterPro" id="IPR001623">
    <property type="entry name" value="DnaJ_domain"/>
</dbReference>
<evidence type="ECO:0000313" key="4">
    <source>
        <dbReference type="Proteomes" id="UP000014760"/>
    </source>
</evidence>
<dbReference type="PROSITE" id="PS50076">
    <property type="entry name" value="DNAJ_2"/>
    <property type="match status" value="1"/>
</dbReference>
<reference evidence="2 4" key="2">
    <citation type="journal article" date="2013" name="Nature">
        <title>Insights into bilaterian evolution from three spiralian genomes.</title>
        <authorList>
            <person name="Simakov O."/>
            <person name="Marletaz F."/>
            <person name="Cho S.J."/>
            <person name="Edsinger-Gonzales E."/>
            <person name="Havlak P."/>
            <person name="Hellsten U."/>
            <person name="Kuo D.H."/>
            <person name="Larsson T."/>
            <person name="Lv J."/>
            <person name="Arendt D."/>
            <person name="Savage R."/>
            <person name="Osoegawa K."/>
            <person name="de Jong P."/>
            <person name="Grimwood J."/>
            <person name="Chapman J.A."/>
            <person name="Shapiro H."/>
            <person name="Aerts A."/>
            <person name="Otillar R.P."/>
            <person name="Terry A.Y."/>
            <person name="Boore J.L."/>
            <person name="Grigoriev I.V."/>
            <person name="Lindberg D.R."/>
            <person name="Seaver E.C."/>
            <person name="Weisblat D.A."/>
            <person name="Putnam N.H."/>
            <person name="Rokhsar D.S."/>
        </authorList>
    </citation>
    <scope>NUCLEOTIDE SEQUENCE</scope>
    <source>
        <strain evidence="2 4">I ESC-2004</strain>
    </source>
</reference>
<dbReference type="SUPFAM" id="SSF46565">
    <property type="entry name" value="Chaperone J-domain"/>
    <property type="match status" value="1"/>
</dbReference>
<evidence type="ECO:0000313" key="2">
    <source>
        <dbReference type="EMBL" id="ELT88050.1"/>
    </source>
</evidence>
<evidence type="ECO:0000313" key="3">
    <source>
        <dbReference type="EnsemblMetazoa" id="CapteP122550"/>
    </source>
</evidence>
<dbReference type="EMBL" id="KB312022">
    <property type="protein sequence ID" value="ELT88050.1"/>
    <property type="molecule type" value="Genomic_DNA"/>
</dbReference>
<keyword evidence="4" id="KW-1185">Reference proteome</keyword>
<organism evidence="2">
    <name type="scientific">Capitella teleta</name>
    <name type="common">Polychaete worm</name>
    <dbReference type="NCBI Taxonomy" id="283909"/>
    <lineage>
        <taxon>Eukaryota</taxon>
        <taxon>Metazoa</taxon>
        <taxon>Spiralia</taxon>
        <taxon>Lophotrochozoa</taxon>
        <taxon>Annelida</taxon>
        <taxon>Polychaeta</taxon>
        <taxon>Sedentaria</taxon>
        <taxon>Scolecida</taxon>
        <taxon>Capitellidae</taxon>
        <taxon>Capitella</taxon>
    </lineage>
</organism>
<dbReference type="SMART" id="SM00271">
    <property type="entry name" value="DnaJ"/>
    <property type="match status" value="1"/>
</dbReference>
<dbReference type="EMBL" id="AMQN01033754">
    <property type="status" value="NOT_ANNOTATED_CDS"/>
    <property type="molecule type" value="Genomic_DNA"/>
</dbReference>
<dbReference type="STRING" id="283909.R7T9G6"/>
<dbReference type="PANTHER" id="PTHR44825">
    <property type="match status" value="1"/>
</dbReference>
<dbReference type="CDD" id="cd06257">
    <property type="entry name" value="DnaJ"/>
    <property type="match status" value="1"/>
</dbReference>
<name>R7T9G6_CAPTE</name>
<reference evidence="3" key="3">
    <citation type="submission" date="2015-06" db="UniProtKB">
        <authorList>
            <consortium name="EnsemblMetazoa"/>
        </authorList>
    </citation>
    <scope>IDENTIFICATION</scope>
</reference>
<sequence length="141" mass="17059">MSFYDQLLPLHDPSEAQQQQRSFYSGYNPEEVAQLAQFKFKDFHLQFILRHYNQKRKNHYEILRISKTASSEDIKEAFVKLSKETHPDVNKHDPKTSERFSEIIEAYRILSKPSTREEYDLQHIWSRRHVHNIYPPRSYHP</sequence>
<dbReference type="EnsemblMetazoa" id="CapteT122550">
    <property type="protein sequence ID" value="CapteP122550"/>
    <property type="gene ID" value="CapteG122550"/>
</dbReference>
<dbReference type="Proteomes" id="UP000014760">
    <property type="component" value="Unassembled WGS sequence"/>
</dbReference>
<dbReference type="PRINTS" id="PR00625">
    <property type="entry name" value="JDOMAIN"/>
</dbReference>
<gene>
    <name evidence="2" type="ORF">CAPTEDRAFT_122550</name>
</gene>
<protein>
    <recommendedName>
        <fullName evidence="1">J domain-containing protein</fullName>
    </recommendedName>
</protein>
<dbReference type="InterPro" id="IPR036869">
    <property type="entry name" value="J_dom_sf"/>
</dbReference>
<feature type="domain" description="J" evidence="1">
    <location>
        <begin position="58"/>
        <end position="123"/>
    </location>
</feature>
<accession>R7T9G6</accession>
<dbReference type="AlphaFoldDB" id="R7T9G6"/>
<dbReference type="InterPro" id="IPR052763">
    <property type="entry name" value="DnaJ_C4"/>
</dbReference>
<dbReference type="Pfam" id="PF00226">
    <property type="entry name" value="DnaJ"/>
    <property type="match status" value="1"/>
</dbReference>
<evidence type="ECO:0000259" key="1">
    <source>
        <dbReference type="PROSITE" id="PS50076"/>
    </source>
</evidence>
<proteinExistence type="predicted"/>
<reference evidence="4" key="1">
    <citation type="submission" date="2012-12" db="EMBL/GenBank/DDBJ databases">
        <authorList>
            <person name="Hellsten U."/>
            <person name="Grimwood J."/>
            <person name="Chapman J.A."/>
            <person name="Shapiro H."/>
            <person name="Aerts A."/>
            <person name="Otillar R.P."/>
            <person name="Terry A.Y."/>
            <person name="Boore J.L."/>
            <person name="Simakov O."/>
            <person name="Marletaz F."/>
            <person name="Cho S.-J."/>
            <person name="Edsinger-Gonzales E."/>
            <person name="Havlak P."/>
            <person name="Kuo D.-H."/>
            <person name="Larsson T."/>
            <person name="Lv J."/>
            <person name="Arendt D."/>
            <person name="Savage R."/>
            <person name="Osoegawa K."/>
            <person name="de Jong P."/>
            <person name="Lindberg D.R."/>
            <person name="Seaver E.C."/>
            <person name="Weisblat D.A."/>
            <person name="Putnam N.H."/>
            <person name="Grigoriev I.V."/>
            <person name="Rokhsar D.S."/>
        </authorList>
    </citation>
    <scope>NUCLEOTIDE SEQUENCE</scope>
    <source>
        <strain evidence="4">I ESC-2004</strain>
    </source>
</reference>
<dbReference type="PANTHER" id="PTHR44825:SF1">
    <property type="entry name" value="DNAJ HOMOLOG SUBFAMILY C MEMBER 4"/>
    <property type="match status" value="1"/>
</dbReference>